<dbReference type="SUPFAM" id="SSF56784">
    <property type="entry name" value="HAD-like"/>
    <property type="match status" value="1"/>
</dbReference>
<dbReference type="PIRSF" id="PIRSF030802">
    <property type="entry name" value="UCP030802"/>
    <property type="match status" value="1"/>
</dbReference>
<dbReference type="InterPro" id="IPR023214">
    <property type="entry name" value="HAD_sf"/>
</dbReference>
<dbReference type="Proteomes" id="UP001165962">
    <property type="component" value="Unassembled WGS sequence"/>
</dbReference>
<dbReference type="InterPro" id="IPR024197">
    <property type="entry name" value="TPP-like"/>
</dbReference>
<gene>
    <name evidence="2" type="ORF">G9U52_06395</name>
</gene>
<dbReference type="Pfam" id="PF05116">
    <property type="entry name" value="S6PP"/>
    <property type="match status" value="1"/>
</dbReference>
<feature type="domain" description="Sucrose phosphatase-like" evidence="1">
    <location>
        <begin position="3"/>
        <end position="220"/>
    </location>
</feature>
<dbReference type="InterPro" id="IPR036412">
    <property type="entry name" value="HAD-like_sf"/>
</dbReference>
<keyword evidence="2" id="KW-0378">Hydrolase</keyword>
<accession>A0ABX0J6P3</accession>
<protein>
    <submittedName>
        <fullName evidence="2">Hydrolase</fullName>
    </submittedName>
</protein>
<dbReference type="GO" id="GO:0016787">
    <property type="term" value="F:hydrolase activity"/>
    <property type="evidence" value="ECO:0007669"/>
    <property type="project" value="UniProtKB-KW"/>
</dbReference>
<reference evidence="2" key="1">
    <citation type="submission" date="2020-03" db="EMBL/GenBank/DDBJ databases">
        <title>Draft sequencing of Paenibacilllus sp. S3N08.</title>
        <authorList>
            <person name="Kim D.-U."/>
        </authorList>
    </citation>
    <scope>NUCLEOTIDE SEQUENCE</scope>
    <source>
        <strain evidence="2">S3N08</strain>
    </source>
</reference>
<dbReference type="InterPro" id="IPR006380">
    <property type="entry name" value="SPP-like_dom"/>
</dbReference>
<organism evidence="2 3">
    <name type="scientific">Paenibacillus agricola</name>
    <dbReference type="NCBI Taxonomy" id="2716264"/>
    <lineage>
        <taxon>Bacteria</taxon>
        <taxon>Bacillati</taxon>
        <taxon>Bacillota</taxon>
        <taxon>Bacilli</taxon>
        <taxon>Bacillales</taxon>
        <taxon>Paenibacillaceae</taxon>
        <taxon>Paenibacillus</taxon>
    </lineage>
</organism>
<name>A0ABX0J6P3_9BACL</name>
<keyword evidence="3" id="KW-1185">Reference proteome</keyword>
<dbReference type="EMBL" id="JAAOIW010000002">
    <property type="protein sequence ID" value="NHN29460.1"/>
    <property type="molecule type" value="Genomic_DNA"/>
</dbReference>
<evidence type="ECO:0000313" key="2">
    <source>
        <dbReference type="EMBL" id="NHN29460.1"/>
    </source>
</evidence>
<sequence>MIFASDLDQTLIYSEASMGLLTPLEQTVPIELYENRYISFMTQHAINLLGEVAAKMAFIPVTTRTVVQYERIFVFKDTVKPKYAITSNGGTILVNGQIDLEWKQAVTAAVAGTSAPAEEIKSYFDEIASEEWVLTEKYADDLFYSLVVVRDNIPQPELEDFRVKIAGLGWNLSIQGRKIYLVPAALSKGAAMLHLKERLGASFVVAAGDSLLDESLLMAADEAIAPRHGELFKHYPVHPHISYTQLPGIIASVEILEKVLERHALINGYSEQYVNKEGVL</sequence>
<comment type="caution">
    <text evidence="2">The sequence shown here is derived from an EMBL/GenBank/DDBJ whole genome shotgun (WGS) entry which is preliminary data.</text>
</comment>
<evidence type="ECO:0000259" key="1">
    <source>
        <dbReference type="Pfam" id="PF05116"/>
    </source>
</evidence>
<proteinExistence type="predicted"/>
<dbReference type="Gene3D" id="3.40.50.1000">
    <property type="entry name" value="HAD superfamily/HAD-like"/>
    <property type="match status" value="1"/>
</dbReference>
<evidence type="ECO:0000313" key="3">
    <source>
        <dbReference type="Proteomes" id="UP001165962"/>
    </source>
</evidence>
<dbReference type="RefSeq" id="WP_166147441.1">
    <property type="nucleotide sequence ID" value="NZ_JAAOIW010000002.1"/>
</dbReference>